<gene>
    <name evidence="1" type="ORF">SK128_007075</name>
</gene>
<reference evidence="1 2" key="1">
    <citation type="submission" date="2023-11" db="EMBL/GenBank/DDBJ databases">
        <title>Halocaridina rubra genome assembly.</title>
        <authorList>
            <person name="Smith C."/>
        </authorList>
    </citation>
    <scope>NUCLEOTIDE SEQUENCE [LARGE SCALE GENOMIC DNA]</scope>
    <source>
        <strain evidence="1">EP-1</strain>
        <tissue evidence="1">Whole</tissue>
    </source>
</reference>
<accession>A0AAN9AFC5</accession>
<sequence>KSVVSRGSIGKQCYKLIPEDEVIPGSLEKWSDSKAALESTQKGQPMKLDEISHLEKNHLYLR</sequence>
<proteinExistence type="predicted"/>
<dbReference type="Proteomes" id="UP001381693">
    <property type="component" value="Unassembled WGS sequence"/>
</dbReference>
<dbReference type="AlphaFoldDB" id="A0AAN9AFC5"/>
<dbReference type="EMBL" id="JAXCGZ010003691">
    <property type="protein sequence ID" value="KAK7083302.1"/>
    <property type="molecule type" value="Genomic_DNA"/>
</dbReference>
<keyword evidence="2" id="KW-1185">Reference proteome</keyword>
<name>A0AAN9AFC5_HALRR</name>
<organism evidence="1 2">
    <name type="scientific">Halocaridina rubra</name>
    <name type="common">Hawaiian red shrimp</name>
    <dbReference type="NCBI Taxonomy" id="373956"/>
    <lineage>
        <taxon>Eukaryota</taxon>
        <taxon>Metazoa</taxon>
        <taxon>Ecdysozoa</taxon>
        <taxon>Arthropoda</taxon>
        <taxon>Crustacea</taxon>
        <taxon>Multicrustacea</taxon>
        <taxon>Malacostraca</taxon>
        <taxon>Eumalacostraca</taxon>
        <taxon>Eucarida</taxon>
        <taxon>Decapoda</taxon>
        <taxon>Pleocyemata</taxon>
        <taxon>Caridea</taxon>
        <taxon>Atyoidea</taxon>
        <taxon>Atyidae</taxon>
        <taxon>Halocaridina</taxon>
    </lineage>
</organism>
<feature type="non-terminal residue" evidence="1">
    <location>
        <position position="1"/>
    </location>
</feature>
<comment type="caution">
    <text evidence="1">The sequence shown here is derived from an EMBL/GenBank/DDBJ whole genome shotgun (WGS) entry which is preliminary data.</text>
</comment>
<evidence type="ECO:0000313" key="2">
    <source>
        <dbReference type="Proteomes" id="UP001381693"/>
    </source>
</evidence>
<evidence type="ECO:0000313" key="1">
    <source>
        <dbReference type="EMBL" id="KAK7083302.1"/>
    </source>
</evidence>
<protein>
    <submittedName>
        <fullName evidence="1">Uncharacterized protein</fullName>
    </submittedName>
</protein>